<protein>
    <submittedName>
        <fullName evidence="4">ABC transporter substrate-binding protein</fullName>
    </submittedName>
</protein>
<evidence type="ECO:0000313" key="4">
    <source>
        <dbReference type="EMBL" id="MBU7598246.1"/>
    </source>
</evidence>
<dbReference type="Proteomes" id="UP000694501">
    <property type="component" value="Unassembled WGS sequence"/>
</dbReference>
<dbReference type="SUPFAM" id="SSF53807">
    <property type="entry name" value="Helical backbone' metal receptor"/>
    <property type="match status" value="1"/>
</dbReference>
<accession>A0A949JNA1</accession>
<name>A0A949JNA1_9ACTN</name>
<proteinExistence type="inferred from homology"/>
<comment type="caution">
    <text evidence="4">The sequence shown here is derived from an EMBL/GenBank/DDBJ whole genome shotgun (WGS) entry which is preliminary data.</text>
</comment>
<feature type="chain" id="PRO_5038998157" evidence="2">
    <location>
        <begin position="20"/>
        <end position="350"/>
    </location>
</feature>
<reference evidence="4" key="1">
    <citation type="submission" date="2021-06" db="EMBL/GenBank/DDBJ databases">
        <title>Sequencing of actinobacteria type strains.</title>
        <authorList>
            <person name="Nguyen G.-S."/>
            <person name="Wentzel A."/>
        </authorList>
    </citation>
    <scope>NUCLEOTIDE SEQUENCE</scope>
    <source>
        <strain evidence="4">P38-E01</strain>
    </source>
</reference>
<evidence type="ECO:0000256" key="1">
    <source>
        <dbReference type="ARBA" id="ARBA00008814"/>
    </source>
</evidence>
<evidence type="ECO:0000256" key="2">
    <source>
        <dbReference type="SAM" id="SignalP"/>
    </source>
</evidence>
<dbReference type="PROSITE" id="PS50983">
    <property type="entry name" value="FE_B12_PBP"/>
    <property type="match status" value="1"/>
</dbReference>
<sequence length="350" mass="38795">MRSSAPRALRAGAVLAALAALTTLTGCGAEIDDSDRDDDARAGGNYPVTITNCGERKTFDRAPQRVITNDIGITEIMFALGLEGHMAGYATPERKSGDRDVPWRDGYRKTEWLSKKKVSKELAVDHRADLVFAGWNYGFSEADGFTPATLDKLGIDSYLLTESCRNGRGKARGVMSPLEALYTDLKTLGALFDVRDRAAKLIKDFREQVAATEERAPTGGDRPRVFLYDADEDKPFTSGKFAGPHDIITRAGGDHVMKDLADSWVSVGWETVVERDPEIIVINDYGEVSAKQKERFLKSFPPLRNVSAVRNDRIFTLDYVDLVESPRNPQAITELGAYIRETVNQRGERR</sequence>
<keyword evidence="5" id="KW-1185">Reference proteome</keyword>
<dbReference type="RefSeq" id="WP_211042549.1">
    <property type="nucleotide sequence ID" value="NZ_JAELVF020000001.1"/>
</dbReference>
<dbReference type="PANTHER" id="PTHR30535:SF7">
    <property type="entry name" value="IRON(III) DICITRATE-BINDING PROTEIN"/>
    <property type="match status" value="1"/>
</dbReference>
<keyword evidence="2" id="KW-0732">Signal</keyword>
<dbReference type="CDD" id="cd01148">
    <property type="entry name" value="TroA_a"/>
    <property type="match status" value="1"/>
</dbReference>
<evidence type="ECO:0000313" key="5">
    <source>
        <dbReference type="Proteomes" id="UP000694501"/>
    </source>
</evidence>
<organism evidence="4 5">
    <name type="scientific">Streptomyces tardus</name>
    <dbReference type="NCBI Taxonomy" id="2780544"/>
    <lineage>
        <taxon>Bacteria</taxon>
        <taxon>Bacillati</taxon>
        <taxon>Actinomycetota</taxon>
        <taxon>Actinomycetes</taxon>
        <taxon>Kitasatosporales</taxon>
        <taxon>Streptomycetaceae</taxon>
        <taxon>Streptomyces</taxon>
    </lineage>
</organism>
<dbReference type="Pfam" id="PF01497">
    <property type="entry name" value="Peripla_BP_2"/>
    <property type="match status" value="1"/>
</dbReference>
<dbReference type="PROSITE" id="PS51257">
    <property type="entry name" value="PROKAR_LIPOPROTEIN"/>
    <property type="match status" value="1"/>
</dbReference>
<dbReference type="Gene3D" id="3.40.50.1980">
    <property type="entry name" value="Nitrogenase molybdenum iron protein domain"/>
    <property type="match status" value="2"/>
</dbReference>
<feature type="signal peptide" evidence="2">
    <location>
        <begin position="1"/>
        <end position="19"/>
    </location>
</feature>
<dbReference type="EMBL" id="JAELVF020000001">
    <property type="protein sequence ID" value="MBU7598246.1"/>
    <property type="molecule type" value="Genomic_DNA"/>
</dbReference>
<evidence type="ECO:0000259" key="3">
    <source>
        <dbReference type="PROSITE" id="PS50983"/>
    </source>
</evidence>
<gene>
    <name evidence="4" type="ORF">JGS22_011615</name>
</gene>
<comment type="similarity">
    <text evidence="1">Belongs to the bacterial solute-binding protein 8 family.</text>
</comment>
<dbReference type="InterPro" id="IPR002491">
    <property type="entry name" value="ABC_transptr_periplasmic_BD"/>
</dbReference>
<dbReference type="InterPro" id="IPR050902">
    <property type="entry name" value="ABC_Transporter_SBP"/>
</dbReference>
<feature type="domain" description="Fe/B12 periplasmic-binding" evidence="3">
    <location>
        <begin position="65"/>
        <end position="347"/>
    </location>
</feature>
<dbReference type="PANTHER" id="PTHR30535">
    <property type="entry name" value="VITAMIN B12-BINDING PROTEIN"/>
    <property type="match status" value="1"/>
</dbReference>
<dbReference type="AlphaFoldDB" id="A0A949JNA1"/>